<dbReference type="SUPFAM" id="SSF46689">
    <property type="entry name" value="Homeodomain-like"/>
    <property type="match status" value="1"/>
</dbReference>
<dbReference type="SUPFAM" id="SSF51215">
    <property type="entry name" value="Regulatory protein AraC"/>
    <property type="match status" value="1"/>
</dbReference>
<dbReference type="PROSITE" id="PS01124">
    <property type="entry name" value="HTH_ARAC_FAMILY_2"/>
    <property type="match status" value="1"/>
</dbReference>
<evidence type="ECO:0000256" key="3">
    <source>
        <dbReference type="ARBA" id="ARBA00023163"/>
    </source>
</evidence>
<dbReference type="PRINTS" id="PR00032">
    <property type="entry name" value="HTHARAC"/>
</dbReference>
<protein>
    <recommendedName>
        <fullName evidence="4">HTH araC/xylS-type domain-containing protein</fullName>
    </recommendedName>
</protein>
<dbReference type="InterPro" id="IPR014710">
    <property type="entry name" value="RmlC-like_jellyroll"/>
</dbReference>
<dbReference type="InterPro" id="IPR020449">
    <property type="entry name" value="Tscrpt_reg_AraC-type_HTH"/>
</dbReference>
<sequence>MKKNILNKNKSFSFIKIDLESKKDFFTFTPQQHQLYEMVYIVKGTLNYKIDFQKFILEKDTISLTRPWQIHQLLKDNSLKDCEGYIFHFSKDFLPPNSIVNELFEENSLPVIKIYPAISENINNLISMIEKEEDIHNRITSYLFCSILEYILKFKKPNENIYYKNERIYTLVRLIDEHYKTEKNTQFYADYFGITTKRLNELTKQYLNKTLLSLIIDRNIIEIKRQLLYSNLSIKNISDEMGFNSTSHFSKFFKKYSKYTPSEFKALKTKL</sequence>
<dbReference type="InterPro" id="IPR037923">
    <property type="entry name" value="HTH-like"/>
</dbReference>
<dbReference type="PANTHER" id="PTHR43280:SF32">
    <property type="entry name" value="TRANSCRIPTIONAL REGULATORY PROTEIN"/>
    <property type="match status" value="1"/>
</dbReference>
<dbReference type="EMBL" id="NXIE01000007">
    <property type="protein sequence ID" value="RXK11526.1"/>
    <property type="molecule type" value="Genomic_DNA"/>
</dbReference>
<dbReference type="AlphaFoldDB" id="A0A4Q1AZE4"/>
<accession>A0A4Q1AZE4</accession>
<keyword evidence="1" id="KW-0805">Transcription regulation</keyword>
<dbReference type="Pfam" id="PF02311">
    <property type="entry name" value="AraC_binding"/>
    <property type="match status" value="1"/>
</dbReference>
<organism evidence="5 6">
    <name type="scientific">Halarcobacter mediterraneus</name>
    <dbReference type="NCBI Taxonomy" id="2023153"/>
    <lineage>
        <taxon>Bacteria</taxon>
        <taxon>Pseudomonadati</taxon>
        <taxon>Campylobacterota</taxon>
        <taxon>Epsilonproteobacteria</taxon>
        <taxon>Campylobacterales</taxon>
        <taxon>Arcobacteraceae</taxon>
        <taxon>Halarcobacter</taxon>
    </lineage>
</organism>
<dbReference type="Gene3D" id="1.10.10.60">
    <property type="entry name" value="Homeodomain-like"/>
    <property type="match status" value="1"/>
</dbReference>
<proteinExistence type="predicted"/>
<keyword evidence="3" id="KW-0804">Transcription</keyword>
<dbReference type="InterPro" id="IPR009057">
    <property type="entry name" value="Homeodomain-like_sf"/>
</dbReference>
<evidence type="ECO:0000256" key="2">
    <source>
        <dbReference type="ARBA" id="ARBA00023125"/>
    </source>
</evidence>
<dbReference type="RefSeq" id="WP_129062616.1">
    <property type="nucleotide sequence ID" value="NZ_NXIE01000007.1"/>
</dbReference>
<reference evidence="5 6" key="1">
    <citation type="submission" date="2017-09" db="EMBL/GenBank/DDBJ databases">
        <title>Genomics of the genus Arcobacter.</title>
        <authorList>
            <person name="Perez-Cataluna A."/>
            <person name="Figueras M.J."/>
            <person name="Salas-Masso N."/>
        </authorList>
    </citation>
    <scope>NUCLEOTIDE SEQUENCE [LARGE SCALE GENOMIC DNA]</scope>
    <source>
        <strain evidence="5 6">F156-34</strain>
    </source>
</reference>
<dbReference type="PANTHER" id="PTHR43280">
    <property type="entry name" value="ARAC-FAMILY TRANSCRIPTIONAL REGULATOR"/>
    <property type="match status" value="1"/>
</dbReference>
<evidence type="ECO:0000313" key="6">
    <source>
        <dbReference type="Proteomes" id="UP000289718"/>
    </source>
</evidence>
<dbReference type="Gene3D" id="2.60.120.10">
    <property type="entry name" value="Jelly Rolls"/>
    <property type="match status" value="1"/>
</dbReference>
<dbReference type="GO" id="GO:0003700">
    <property type="term" value="F:DNA-binding transcription factor activity"/>
    <property type="evidence" value="ECO:0007669"/>
    <property type="project" value="InterPro"/>
</dbReference>
<dbReference type="SMART" id="SM00342">
    <property type="entry name" value="HTH_ARAC"/>
    <property type="match status" value="1"/>
</dbReference>
<keyword evidence="6" id="KW-1185">Reference proteome</keyword>
<evidence type="ECO:0000256" key="1">
    <source>
        <dbReference type="ARBA" id="ARBA00023015"/>
    </source>
</evidence>
<dbReference type="InterPro" id="IPR003313">
    <property type="entry name" value="AraC-bd"/>
</dbReference>
<gene>
    <name evidence="5" type="ORF">CP965_13370</name>
</gene>
<name>A0A4Q1AZE4_9BACT</name>
<dbReference type="GO" id="GO:0043565">
    <property type="term" value="F:sequence-specific DNA binding"/>
    <property type="evidence" value="ECO:0007669"/>
    <property type="project" value="InterPro"/>
</dbReference>
<comment type="caution">
    <text evidence="5">The sequence shown here is derived from an EMBL/GenBank/DDBJ whole genome shotgun (WGS) entry which is preliminary data.</text>
</comment>
<dbReference type="Pfam" id="PF12833">
    <property type="entry name" value="HTH_18"/>
    <property type="match status" value="1"/>
</dbReference>
<dbReference type="OrthoDB" id="9803764at2"/>
<dbReference type="Proteomes" id="UP000289718">
    <property type="component" value="Unassembled WGS sequence"/>
</dbReference>
<evidence type="ECO:0000259" key="4">
    <source>
        <dbReference type="PROSITE" id="PS01124"/>
    </source>
</evidence>
<dbReference type="InterPro" id="IPR018060">
    <property type="entry name" value="HTH_AraC"/>
</dbReference>
<evidence type="ECO:0000313" key="5">
    <source>
        <dbReference type="EMBL" id="RXK11526.1"/>
    </source>
</evidence>
<keyword evidence="2" id="KW-0238">DNA-binding</keyword>
<feature type="domain" description="HTH araC/xylS-type" evidence="4">
    <location>
        <begin position="169"/>
        <end position="267"/>
    </location>
</feature>